<keyword evidence="3" id="KW-0067">ATP-binding</keyword>
<dbReference type="InterPro" id="IPR014729">
    <property type="entry name" value="Rossmann-like_a/b/a_fold"/>
</dbReference>
<name>A0A9X2XYP9_9MYCO</name>
<keyword evidence="7" id="KW-1185">Reference proteome</keyword>
<dbReference type="InterPro" id="IPR006016">
    <property type="entry name" value="UspA"/>
</dbReference>
<evidence type="ECO:0000256" key="1">
    <source>
        <dbReference type="ARBA" id="ARBA00008791"/>
    </source>
</evidence>
<dbReference type="PRINTS" id="PR01438">
    <property type="entry name" value="UNVRSLSTRESS"/>
</dbReference>
<dbReference type="PANTHER" id="PTHR46268">
    <property type="entry name" value="STRESS RESPONSE PROTEIN NHAX"/>
    <property type="match status" value="1"/>
</dbReference>
<evidence type="ECO:0000259" key="4">
    <source>
        <dbReference type="Pfam" id="PF00582"/>
    </source>
</evidence>
<evidence type="ECO:0000313" key="5">
    <source>
        <dbReference type="EMBL" id="MCV7071147.1"/>
    </source>
</evidence>
<dbReference type="GO" id="GO:0005524">
    <property type="term" value="F:ATP binding"/>
    <property type="evidence" value="ECO:0007669"/>
    <property type="project" value="UniProtKB-KW"/>
</dbReference>
<keyword evidence="2" id="KW-0547">Nucleotide-binding</keyword>
<evidence type="ECO:0000313" key="8">
    <source>
        <dbReference type="Proteomes" id="UP001140272"/>
    </source>
</evidence>
<evidence type="ECO:0000313" key="6">
    <source>
        <dbReference type="EMBL" id="ULP37919.1"/>
    </source>
</evidence>
<reference evidence="5" key="2">
    <citation type="journal article" date="2022" name="BMC Genomics">
        <title>Comparative genome analysis of mycobacteria focusing on tRNA and non-coding RNA.</title>
        <authorList>
            <person name="Behra P.R.K."/>
            <person name="Pettersson B.M.F."/>
            <person name="Ramesh M."/>
            <person name="Das S."/>
            <person name="Dasgupta S."/>
            <person name="Kirsebom L.A."/>
        </authorList>
    </citation>
    <scope>NUCLEOTIDE SEQUENCE</scope>
    <source>
        <strain evidence="5">DSM 45406</strain>
    </source>
</reference>
<feature type="domain" description="UspA" evidence="4">
    <location>
        <begin position="10"/>
        <end position="136"/>
    </location>
</feature>
<organism evidence="5 8">
    <name type="scientific">Mycolicibacterium rufum</name>
    <dbReference type="NCBI Taxonomy" id="318424"/>
    <lineage>
        <taxon>Bacteria</taxon>
        <taxon>Bacillati</taxon>
        <taxon>Actinomycetota</taxon>
        <taxon>Actinomycetes</taxon>
        <taxon>Mycobacteriales</taxon>
        <taxon>Mycobacteriaceae</taxon>
        <taxon>Mycolicibacterium</taxon>
    </lineage>
</organism>
<feature type="domain" description="UspA" evidence="4">
    <location>
        <begin position="148"/>
        <end position="281"/>
    </location>
</feature>
<dbReference type="EMBL" id="JACKRN010000443">
    <property type="protein sequence ID" value="MCV7071147.1"/>
    <property type="molecule type" value="Genomic_DNA"/>
</dbReference>
<dbReference type="SUPFAM" id="SSF52402">
    <property type="entry name" value="Adenine nucleotide alpha hydrolases-like"/>
    <property type="match status" value="2"/>
</dbReference>
<proteinExistence type="inferred from homology"/>
<evidence type="ECO:0000313" key="7">
    <source>
        <dbReference type="Proteomes" id="UP001055159"/>
    </source>
</evidence>
<comment type="similarity">
    <text evidence="1">Belongs to the universal stress protein A family.</text>
</comment>
<dbReference type="Proteomes" id="UP001140272">
    <property type="component" value="Unassembled WGS sequence"/>
</dbReference>
<sequence length="284" mass="29325">MSEGICATGVIVGADGSPAATATVRWAVAEARMRRLPLGVVHVATDDEDDVEADRVADAILAGAVDVAGEEAGDDGPEIGSARLTGHPAATLADLSRTAAMMVLGRHGDIPRMQRMLGSVCTGVLHHAHCPVAVVHADSTVSAGPRRKPVLVGVDGSPCSVRAAEIAFEEAAWRGVGVVALYVCDGPEGPSANRAEVAALQAEAEYQLDTALAPLCARHPDVGVHRLIRFESAARQLLIQGERAQLVVVGSHGRGALAGMLLGSVSTAVARDMRTPVIVARRTN</sequence>
<protein>
    <submittedName>
        <fullName evidence="5">Universal stress protein</fullName>
    </submittedName>
</protein>
<accession>A0A9X2XYP9</accession>
<evidence type="ECO:0000256" key="2">
    <source>
        <dbReference type="ARBA" id="ARBA00022741"/>
    </source>
</evidence>
<reference evidence="6" key="3">
    <citation type="submission" date="2022-08" db="EMBL/GenBank/DDBJ databases">
        <title>Whole genome sequencing of non-tuberculosis mycobacteria type-strains.</title>
        <authorList>
            <person name="Igarashi Y."/>
            <person name="Osugi A."/>
            <person name="Mitarai S."/>
        </authorList>
    </citation>
    <scope>NUCLEOTIDE SEQUENCE</scope>
    <source>
        <strain evidence="6">JCM 16372</strain>
    </source>
</reference>
<dbReference type="EMBL" id="CP092427">
    <property type="protein sequence ID" value="ULP37919.1"/>
    <property type="molecule type" value="Genomic_DNA"/>
</dbReference>
<dbReference type="InterPro" id="IPR006015">
    <property type="entry name" value="Universal_stress_UspA"/>
</dbReference>
<dbReference type="Pfam" id="PF00582">
    <property type="entry name" value="Usp"/>
    <property type="match status" value="2"/>
</dbReference>
<reference evidence="5" key="1">
    <citation type="submission" date="2020-07" db="EMBL/GenBank/DDBJ databases">
        <authorList>
            <person name="Pettersson B.M.F."/>
            <person name="Behra P.R.K."/>
            <person name="Ramesh M."/>
            <person name="Das S."/>
            <person name="Dasgupta S."/>
            <person name="Kirsebom L.A."/>
        </authorList>
    </citation>
    <scope>NUCLEOTIDE SEQUENCE</scope>
    <source>
        <strain evidence="5">DSM 45406</strain>
    </source>
</reference>
<dbReference type="PANTHER" id="PTHR46268:SF27">
    <property type="entry name" value="UNIVERSAL STRESS PROTEIN RV2623"/>
    <property type="match status" value="1"/>
</dbReference>
<dbReference type="RefSeq" id="WP_043405880.1">
    <property type="nucleotide sequence ID" value="NZ_CP092427.2"/>
</dbReference>
<evidence type="ECO:0000256" key="3">
    <source>
        <dbReference type="ARBA" id="ARBA00022840"/>
    </source>
</evidence>
<dbReference type="Gene3D" id="3.40.50.620">
    <property type="entry name" value="HUPs"/>
    <property type="match status" value="2"/>
</dbReference>
<gene>
    <name evidence="5" type="ORF">H7H73_12620</name>
    <name evidence="6" type="ORF">MJO55_05670</name>
</gene>
<dbReference type="Proteomes" id="UP001055159">
    <property type="component" value="Chromosome"/>
</dbReference>
<dbReference type="AlphaFoldDB" id="A0A9X2XYP9"/>